<organism evidence="2 3">
    <name type="scientific">Prevotella pectinovora</name>
    <dbReference type="NCBI Taxonomy" id="1602169"/>
    <lineage>
        <taxon>Bacteria</taxon>
        <taxon>Pseudomonadati</taxon>
        <taxon>Bacteroidota</taxon>
        <taxon>Bacteroidia</taxon>
        <taxon>Bacteroidales</taxon>
        <taxon>Prevotellaceae</taxon>
        <taxon>Prevotella</taxon>
    </lineage>
</organism>
<dbReference type="EMBL" id="JXQK01000010">
    <property type="protein sequence ID" value="KIP64852.1"/>
    <property type="molecule type" value="Genomic_DNA"/>
</dbReference>
<reference evidence="2 3" key="1">
    <citation type="submission" date="2015-01" db="EMBL/GenBank/DDBJ databases">
        <title>Comparative genomics of non-oral Prevotella species.</title>
        <authorList>
            <person name="Accetto T."/>
            <person name="Nograsek B."/>
            <person name="Avgustin G."/>
        </authorList>
    </citation>
    <scope>NUCLEOTIDE SEQUENCE [LARGE SCALE GENOMIC DNA]</scope>
    <source>
        <strain evidence="2 3">P5-119</strain>
    </source>
</reference>
<proteinExistence type="predicted"/>
<accession>A0A0D0HFV3</accession>
<dbReference type="Proteomes" id="UP000032046">
    <property type="component" value="Unassembled WGS sequence"/>
</dbReference>
<evidence type="ECO:0008006" key="4">
    <source>
        <dbReference type="Google" id="ProtNLM"/>
    </source>
</evidence>
<dbReference type="AlphaFoldDB" id="A0A0D0HFV3"/>
<sequence>MKIRIILLALFCTTIAHAQSVIDQVFKTIVPETERAFYNFQSVDGQTKILGYGNGISNVYDEKWTTLEIHNAGQEELNTGYYYLTRSYQYDSNRKTYTTTAWEKADYPNKSAKYSYNIWTDNYNKFYNGEAKTLYYLRGVNQQFLRSHSVSTFSDSYTGIAGQLSRVSHQYTALTTEFNLVDWDGNILCKIEPPYYISNGFCQAIDVKDKTYLIVTAYYMYPKNVIKDCDTYSTVEYELSSKEVEPGYYHYFVYEYDSKANAIQMIKTDKSLANRREVARYDANGVKLNSPQKGVNIILYSDGTSNKVIEK</sequence>
<feature type="chain" id="PRO_5002211424" description="DUF4595 domain-containing protein" evidence="1">
    <location>
        <begin position="19"/>
        <end position="311"/>
    </location>
</feature>
<keyword evidence="3" id="KW-1185">Reference proteome</keyword>
<dbReference type="RefSeq" id="WP_042517260.1">
    <property type="nucleotide sequence ID" value="NZ_JXQK01000010.1"/>
</dbReference>
<feature type="signal peptide" evidence="1">
    <location>
        <begin position="1"/>
        <end position="18"/>
    </location>
</feature>
<evidence type="ECO:0000256" key="1">
    <source>
        <dbReference type="SAM" id="SignalP"/>
    </source>
</evidence>
<name>A0A0D0HFV3_9BACT</name>
<gene>
    <name evidence="2" type="ORF">ST44_00775</name>
</gene>
<dbReference type="STRING" id="1602171.ST44_00775"/>
<comment type="caution">
    <text evidence="2">The sequence shown here is derived from an EMBL/GenBank/DDBJ whole genome shotgun (WGS) entry which is preliminary data.</text>
</comment>
<evidence type="ECO:0000313" key="3">
    <source>
        <dbReference type="Proteomes" id="UP000032046"/>
    </source>
</evidence>
<keyword evidence="1" id="KW-0732">Signal</keyword>
<evidence type="ECO:0000313" key="2">
    <source>
        <dbReference type="EMBL" id="KIP64852.1"/>
    </source>
</evidence>
<protein>
    <recommendedName>
        <fullName evidence="4">DUF4595 domain-containing protein</fullName>
    </recommendedName>
</protein>